<dbReference type="InterPro" id="IPR044299">
    <property type="entry name" value="GIS3/ZFP5/ZFP6"/>
</dbReference>
<dbReference type="PANTHER" id="PTHR46353">
    <property type="entry name" value="ZINC FINGER PROTEIN 5"/>
    <property type="match status" value="1"/>
</dbReference>
<dbReference type="InterPro" id="IPR036236">
    <property type="entry name" value="Znf_C2H2_sf"/>
</dbReference>
<keyword evidence="1" id="KW-0862">Zinc</keyword>
<dbReference type="GO" id="GO:0009736">
    <property type="term" value="P:cytokinin-activated signaling pathway"/>
    <property type="evidence" value="ECO:0007669"/>
    <property type="project" value="TreeGrafter"/>
</dbReference>
<gene>
    <name evidence="4" type="ORF">FNV43_RR00954</name>
</gene>
<dbReference type="AlphaFoldDB" id="A0A8K0MSE8"/>
<dbReference type="EMBL" id="VOIH02000001">
    <property type="protein sequence ID" value="KAF3456304.1"/>
    <property type="molecule type" value="Genomic_DNA"/>
</dbReference>
<dbReference type="PROSITE" id="PS00028">
    <property type="entry name" value="ZINC_FINGER_C2H2_1"/>
    <property type="match status" value="1"/>
</dbReference>
<keyword evidence="5" id="KW-1185">Reference proteome</keyword>
<reference evidence="4" key="1">
    <citation type="submission" date="2020-03" db="EMBL/GenBank/DDBJ databases">
        <title>A high-quality chromosome-level genome assembly of a woody plant with both climbing and erect habits, Rhamnella rubrinervis.</title>
        <authorList>
            <person name="Lu Z."/>
            <person name="Yang Y."/>
            <person name="Zhu X."/>
            <person name="Sun Y."/>
        </authorList>
    </citation>
    <scope>NUCLEOTIDE SEQUENCE</scope>
    <source>
        <strain evidence="4">BYM</strain>
        <tissue evidence="4">Leaf</tissue>
    </source>
</reference>
<dbReference type="SUPFAM" id="SSF57667">
    <property type="entry name" value="beta-beta-alpha zinc fingers"/>
    <property type="match status" value="1"/>
</dbReference>
<organism evidence="4 5">
    <name type="scientific">Rhamnella rubrinervis</name>
    <dbReference type="NCBI Taxonomy" id="2594499"/>
    <lineage>
        <taxon>Eukaryota</taxon>
        <taxon>Viridiplantae</taxon>
        <taxon>Streptophyta</taxon>
        <taxon>Embryophyta</taxon>
        <taxon>Tracheophyta</taxon>
        <taxon>Spermatophyta</taxon>
        <taxon>Magnoliopsida</taxon>
        <taxon>eudicotyledons</taxon>
        <taxon>Gunneridae</taxon>
        <taxon>Pentapetalae</taxon>
        <taxon>rosids</taxon>
        <taxon>fabids</taxon>
        <taxon>Rosales</taxon>
        <taxon>Rhamnaceae</taxon>
        <taxon>rhamnoid group</taxon>
        <taxon>Rhamneae</taxon>
        <taxon>Rhamnella</taxon>
    </lineage>
</organism>
<keyword evidence="1" id="KW-0479">Metal-binding</keyword>
<dbReference type="OrthoDB" id="772256at2759"/>
<sequence>MSSSSSLPNRFSVNDQGEQKPSFKLFGVPVTGCDQMPVSVPSDSKRAFECQYCRREFSNSQALGGHQNAHKRERQLAKRAEFQAQLHHHHHHLLLQHDQQFAAAHFLPIIATHGVRPGPSINYCSGSASNIINGAGVAARFRQNVSPRKHDHHQGFHLIGQPKQLLPETVPLNIRPRRGAYDDHGIRSQGNEEEDDGEVDLHLRLAPSKHL</sequence>
<evidence type="ECO:0000256" key="1">
    <source>
        <dbReference type="PROSITE-ProRule" id="PRU00042"/>
    </source>
</evidence>
<dbReference type="GO" id="GO:0009740">
    <property type="term" value="P:gibberellic acid mediated signaling pathway"/>
    <property type="evidence" value="ECO:0007669"/>
    <property type="project" value="TreeGrafter"/>
</dbReference>
<dbReference type="InterPro" id="IPR013087">
    <property type="entry name" value="Znf_C2H2_type"/>
</dbReference>
<dbReference type="Gene3D" id="3.30.160.60">
    <property type="entry name" value="Classic Zinc Finger"/>
    <property type="match status" value="1"/>
</dbReference>
<accession>A0A8K0MSE8</accession>
<dbReference type="GO" id="GO:0010090">
    <property type="term" value="P:trichome morphogenesis"/>
    <property type="evidence" value="ECO:0007669"/>
    <property type="project" value="InterPro"/>
</dbReference>
<dbReference type="Proteomes" id="UP000796880">
    <property type="component" value="Unassembled WGS sequence"/>
</dbReference>
<dbReference type="PROSITE" id="PS50157">
    <property type="entry name" value="ZINC_FINGER_C2H2_2"/>
    <property type="match status" value="1"/>
</dbReference>
<dbReference type="GO" id="GO:0005634">
    <property type="term" value="C:nucleus"/>
    <property type="evidence" value="ECO:0007669"/>
    <property type="project" value="TreeGrafter"/>
</dbReference>
<keyword evidence="1" id="KW-0863">Zinc-finger</keyword>
<dbReference type="GO" id="GO:0003700">
    <property type="term" value="F:DNA-binding transcription factor activity"/>
    <property type="evidence" value="ECO:0007669"/>
    <property type="project" value="TreeGrafter"/>
</dbReference>
<evidence type="ECO:0000313" key="4">
    <source>
        <dbReference type="EMBL" id="KAF3456304.1"/>
    </source>
</evidence>
<evidence type="ECO:0000313" key="5">
    <source>
        <dbReference type="Proteomes" id="UP000796880"/>
    </source>
</evidence>
<dbReference type="PANTHER" id="PTHR46353:SF23">
    <property type="entry name" value="C2H2 ZINC FINGER-CONTAINING PROTEIN-RELATED"/>
    <property type="match status" value="1"/>
</dbReference>
<evidence type="ECO:0000259" key="3">
    <source>
        <dbReference type="PROSITE" id="PS50157"/>
    </source>
</evidence>
<feature type="domain" description="C2H2-type" evidence="3">
    <location>
        <begin position="48"/>
        <end position="75"/>
    </location>
</feature>
<dbReference type="Pfam" id="PF13912">
    <property type="entry name" value="zf-C2H2_6"/>
    <property type="match status" value="1"/>
</dbReference>
<comment type="caution">
    <text evidence="4">The sequence shown here is derived from an EMBL/GenBank/DDBJ whole genome shotgun (WGS) entry which is preliminary data.</text>
</comment>
<feature type="region of interest" description="Disordered" evidence="2">
    <location>
        <begin position="176"/>
        <end position="198"/>
    </location>
</feature>
<dbReference type="GO" id="GO:0000976">
    <property type="term" value="F:transcription cis-regulatory region binding"/>
    <property type="evidence" value="ECO:0007669"/>
    <property type="project" value="TreeGrafter"/>
</dbReference>
<dbReference type="GO" id="GO:0008270">
    <property type="term" value="F:zinc ion binding"/>
    <property type="evidence" value="ECO:0007669"/>
    <property type="project" value="UniProtKB-KW"/>
</dbReference>
<protein>
    <recommendedName>
        <fullName evidence="3">C2H2-type domain-containing protein</fullName>
    </recommendedName>
</protein>
<proteinExistence type="predicted"/>
<name>A0A8K0MSE8_9ROSA</name>
<evidence type="ECO:0000256" key="2">
    <source>
        <dbReference type="SAM" id="MobiDB-lite"/>
    </source>
</evidence>